<feature type="signal peptide" evidence="1">
    <location>
        <begin position="1"/>
        <end position="19"/>
    </location>
</feature>
<dbReference type="Proteomes" id="UP000239366">
    <property type="component" value="Unassembled WGS sequence"/>
</dbReference>
<sequence length="250" mass="28391">MRYPLGLLLLVFLTMISCAEETELQFESQSLNGEICPDCPKVVVKIPQVVGQSKRAVNINNVLKEEVIAVLNFDSDKEVATLEEAMTSFKEQNQSLNRQFKDEKGKWEADIKGEVRYQNEELLCVRMNCYTDTGGAHGFAYSSWFVFELGRGNLLMKEELFSDLTGFMEIAEAAFREKEGLKKNESLAKAGLFFDGDTFRLPENIGVMEDGLLLYYNQGEVSSYIDGPIEIKLPYKELKSVLNPEYFLLL</sequence>
<accession>A0A2S7T9Q1</accession>
<dbReference type="EMBL" id="MQVX01000001">
    <property type="protein sequence ID" value="PQJ16364.1"/>
    <property type="molecule type" value="Genomic_DNA"/>
</dbReference>
<dbReference type="Gene3D" id="3.90.640.20">
    <property type="entry name" value="Heat-shock cognate protein, ATPase"/>
    <property type="match status" value="1"/>
</dbReference>
<dbReference type="PROSITE" id="PS51257">
    <property type="entry name" value="PROKAR_LIPOPROTEIN"/>
    <property type="match status" value="1"/>
</dbReference>
<dbReference type="InterPro" id="IPR021729">
    <property type="entry name" value="DUF3298"/>
</dbReference>
<dbReference type="Pfam" id="PF11738">
    <property type="entry name" value="DUF3298"/>
    <property type="match status" value="1"/>
</dbReference>
<evidence type="ECO:0000313" key="4">
    <source>
        <dbReference type="EMBL" id="PQJ16364.1"/>
    </source>
</evidence>
<evidence type="ECO:0000259" key="2">
    <source>
        <dbReference type="Pfam" id="PF11738"/>
    </source>
</evidence>
<dbReference type="OrthoDB" id="594879at2"/>
<proteinExistence type="predicted"/>
<evidence type="ECO:0000259" key="3">
    <source>
        <dbReference type="Pfam" id="PF13739"/>
    </source>
</evidence>
<name>A0A2S7T9Q1_9FLAO</name>
<reference evidence="5" key="1">
    <citation type="submission" date="2016-11" db="EMBL/GenBank/DDBJ databases">
        <title>Trade-off between light-utilization and light-protection in marine flavobacteria.</title>
        <authorList>
            <person name="Kumagai Y."/>
            <person name="Yoshizawa S."/>
            <person name="Kogure K."/>
        </authorList>
    </citation>
    <scope>NUCLEOTIDE SEQUENCE [LARGE SCALE GENOMIC DNA]</scope>
    <source>
        <strain evidence="5">SG-18</strain>
    </source>
</reference>
<protein>
    <recommendedName>
        <fullName evidence="6">DUF3298 domain-containing protein</fullName>
    </recommendedName>
</protein>
<dbReference type="AlphaFoldDB" id="A0A2S7T9Q1"/>
<evidence type="ECO:0000256" key="1">
    <source>
        <dbReference type="SAM" id="SignalP"/>
    </source>
</evidence>
<gene>
    <name evidence="4" type="ORF">BST99_12125</name>
</gene>
<feature type="domain" description="Deacetylase PdaC" evidence="3">
    <location>
        <begin position="38"/>
        <end position="139"/>
    </location>
</feature>
<dbReference type="Pfam" id="PF13739">
    <property type="entry name" value="PdaC"/>
    <property type="match status" value="1"/>
</dbReference>
<keyword evidence="5" id="KW-1185">Reference proteome</keyword>
<evidence type="ECO:0008006" key="6">
    <source>
        <dbReference type="Google" id="ProtNLM"/>
    </source>
</evidence>
<feature type="chain" id="PRO_5015621784" description="DUF3298 domain-containing protein" evidence="1">
    <location>
        <begin position="20"/>
        <end position="250"/>
    </location>
</feature>
<comment type="caution">
    <text evidence="4">The sequence shown here is derived from an EMBL/GenBank/DDBJ whole genome shotgun (WGS) entry which is preliminary data.</text>
</comment>
<dbReference type="InterPro" id="IPR037126">
    <property type="entry name" value="PdaC/RsiV-like_sf"/>
</dbReference>
<dbReference type="Gene3D" id="3.30.565.40">
    <property type="entry name" value="Fervidobacterium nodosum Rt17-B1 like"/>
    <property type="match status" value="1"/>
</dbReference>
<organism evidence="4 5">
    <name type="scientific">Aureicoccus marinus</name>
    <dbReference type="NCBI Taxonomy" id="754435"/>
    <lineage>
        <taxon>Bacteria</taxon>
        <taxon>Pseudomonadati</taxon>
        <taxon>Bacteroidota</taxon>
        <taxon>Flavobacteriia</taxon>
        <taxon>Flavobacteriales</taxon>
        <taxon>Flavobacteriaceae</taxon>
        <taxon>Aureicoccus</taxon>
    </lineage>
</organism>
<feature type="domain" description="DUF3298" evidence="2">
    <location>
        <begin position="167"/>
        <end position="236"/>
    </location>
</feature>
<keyword evidence="1" id="KW-0732">Signal</keyword>
<dbReference type="InterPro" id="IPR025303">
    <property type="entry name" value="PdaC"/>
</dbReference>
<dbReference type="RefSeq" id="WP_105002036.1">
    <property type="nucleotide sequence ID" value="NZ_MQVX01000001.1"/>
</dbReference>
<evidence type="ECO:0000313" key="5">
    <source>
        <dbReference type="Proteomes" id="UP000239366"/>
    </source>
</evidence>